<feature type="compositionally biased region" description="Basic and acidic residues" evidence="6">
    <location>
        <begin position="123"/>
        <end position="136"/>
    </location>
</feature>
<keyword evidence="4" id="KW-0997">Cell inner membrane</keyword>
<organism evidence="7 8">
    <name type="scientific">Halothiobacillus diazotrophicus</name>
    <dbReference type="NCBI Taxonomy" id="1860122"/>
    <lineage>
        <taxon>Bacteria</taxon>
        <taxon>Pseudomonadati</taxon>
        <taxon>Pseudomonadota</taxon>
        <taxon>Gammaproteobacteria</taxon>
        <taxon>Chromatiales</taxon>
        <taxon>Halothiobacillaceae</taxon>
        <taxon>Halothiobacillus</taxon>
    </lineage>
</organism>
<feature type="region of interest" description="Disordered" evidence="6">
    <location>
        <begin position="114"/>
        <end position="136"/>
    </location>
</feature>
<name>A0A191ZDR4_9GAMM</name>
<evidence type="ECO:0008006" key="9">
    <source>
        <dbReference type="Google" id="ProtNLM"/>
    </source>
</evidence>
<protein>
    <recommendedName>
        <fullName evidence="9">Nitrate ABC transporter</fullName>
    </recommendedName>
</protein>
<keyword evidence="2" id="KW-0813">Transport</keyword>
<dbReference type="RefSeq" id="WP_066097577.1">
    <property type="nucleotide sequence ID" value="NZ_CP016027.1"/>
</dbReference>
<dbReference type="STRING" id="1860122.A9404_00185"/>
<keyword evidence="3" id="KW-1003">Cell membrane</keyword>
<dbReference type="PANTHER" id="PTHR30024:SF43">
    <property type="entry name" value="BLL4572 PROTEIN"/>
    <property type="match status" value="1"/>
</dbReference>
<comment type="subcellular location">
    <subcellularLocation>
        <location evidence="1">Endomembrane system</location>
    </subcellularLocation>
</comment>
<evidence type="ECO:0000313" key="7">
    <source>
        <dbReference type="EMBL" id="ANJ66009.1"/>
    </source>
</evidence>
<evidence type="ECO:0000256" key="2">
    <source>
        <dbReference type="ARBA" id="ARBA00022448"/>
    </source>
</evidence>
<gene>
    <name evidence="7" type="ORF">A9404_00185</name>
</gene>
<keyword evidence="8" id="KW-1185">Reference proteome</keyword>
<dbReference type="KEGG" id="haz:A9404_00185"/>
<dbReference type="Proteomes" id="UP000078596">
    <property type="component" value="Chromosome"/>
</dbReference>
<accession>A0A191ZDR4</accession>
<evidence type="ECO:0000256" key="6">
    <source>
        <dbReference type="SAM" id="MobiDB-lite"/>
    </source>
</evidence>
<sequence>MSNNTATDSGTGQPIRLGFVGLTDCAPLAVAEHLDLFARHGLNVEISREPSWANVRDKLALGLLDGAHLLAPMLLAANLRLDRLSEPLCSSLSLGLGGNAIVMARPLAKQLDASSESPAPLESAHRLGELLRDPSEQTNRRRKLRFAAVHPYSTHYYELCSWLAAGGIDPIKDVEVVYYPPQLMPQRLRDGVIDGFCVGEPWGTIACQPVVEGDQPPGVLIATGPMLWANKSEKMLAVSEQWAECNPDQHLALITALMEAGMWLDASEENRRTAAIWLADPRWIGQPMNLLLPGLSGDENANGIPWLRFSRDNAQFPWRSHAVFYLAQMLRWGHINRAIDLRVIAERSYRPALFRHAAQTLDMGTPTIDYLPEGLHQHHWTLSPATPGPLIQGPDVFFDQSTFNPFDITGYLSSFVEGDRTNSPATGINHLIPTLEHLTLLNSTIDSNMTELEYLP</sequence>
<reference evidence="7 8" key="1">
    <citation type="submission" date="2016-06" db="EMBL/GenBank/DDBJ databases">
        <title>Insight into the functional genes involving in sulfur oxidation in Pearl River water.</title>
        <authorList>
            <person name="Luo J."/>
            <person name="Tan X."/>
            <person name="Lin W."/>
        </authorList>
    </citation>
    <scope>NUCLEOTIDE SEQUENCE [LARGE SCALE GENOMIC DNA]</scope>
    <source>
        <strain evidence="7 8">LS2</strain>
    </source>
</reference>
<dbReference type="GO" id="GO:0012505">
    <property type="term" value="C:endomembrane system"/>
    <property type="evidence" value="ECO:0007669"/>
    <property type="project" value="UniProtKB-SubCell"/>
</dbReference>
<evidence type="ECO:0000256" key="3">
    <source>
        <dbReference type="ARBA" id="ARBA00022475"/>
    </source>
</evidence>
<keyword evidence="5" id="KW-0472">Membrane</keyword>
<dbReference type="InterPro" id="IPR044527">
    <property type="entry name" value="NrtA/CpmA_ABC-bd_dom"/>
</dbReference>
<proteinExistence type="predicted"/>
<dbReference type="SUPFAM" id="SSF53850">
    <property type="entry name" value="Periplasmic binding protein-like II"/>
    <property type="match status" value="1"/>
</dbReference>
<dbReference type="Gene3D" id="3.40.190.10">
    <property type="entry name" value="Periplasmic binding protein-like II"/>
    <property type="match status" value="2"/>
</dbReference>
<dbReference type="Pfam" id="PF13379">
    <property type="entry name" value="NMT1_2"/>
    <property type="match status" value="1"/>
</dbReference>
<evidence type="ECO:0000256" key="4">
    <source>
        <dbReference type="ARBA" id="ARBA00022519"/>
    </source>
</evidence>
<dbReference type="EMBL" id="CP016027">
    <property type="protein sequence ID" value="ANJ66009.1"/>
    <property type="molecule type" value="Genomic_DNA"/>
</dbReference>
<dbReference type="CDD" id="cd13553">
    <property type="entry name" value="PBP2_NrtA_CpmA_like"/>
    <property type="match status" value="1"/>
</dbReference>
<evidence type="ECO:0000313" key="8">
    <source>
        <dbReference type="Proteomes" id="UP000078596"/>
    </source>
</evidence>
<dbReference type="AlphaFoldDB" id="A0A191ZDR4"/>
<evidence type="ECO:0000256" key="1">
    <source>
        <dbReference type="ARBA" id="ARBA00004308"/>
    </source>
</evidence>
<evidence type="ECO:0000256" key="5">
    <source>
        <dbReference type="ARBA" id="ARBA00023136"/>
    </source>
</evidence>
<dbReference type="PANTHER" id="PTHR30024">
    <property type="entry name" value="ALIPHATIC SULFONATES-BINDING PROTEIN-RELATED"/>
    <property type="match status" value="1"/>
</dbReference>